<sequence>MDEGQSFNFMKHFNNRPTSLKVELLAIPEQNSARNSYVQQDVSIGEHLGFRNLSYSVKEGLFKRKNKQVLHEVNGGFLAGEVTAIMGP</sequence>
<dbReference type="Proteomes" id="UP001458880">
    <property type="component" value="Unassembled WGS sequence"/>
</dbReference>
<gene>
    <name evidence="1" type="ORF">QE152_g15284</name>
</gene>
<evidence type="ECO:0000313" key="2">
    <source>
        <dbReference type="Proteomes" id="UP001458880"/>
    </source>
</evidence>
<dbReference type="AlphaFoldDB" id="A0AAW1L686"/>
<protein>
    <submittedName>
        <fullName evidence="1">Uncharacterized protein</fullName>
    </submittedName>
</protein>
<proteinExistence type="predicted"/>
<reference evidence="1 2" key="1">
    <citation type="journal article" date="2024" name="BMC Genomics">
        <title>De novo assembly and annotation of Popillia japonica's genome with initial clues to its potential as an invasive pest.</title>
        <authorList>
            <person name="Cucini C."/>
            <person name="Boschi S."/>
            <person name="Funari R."/>
            <person name="Cardaioli E."/>
            <person name="Iannotti N."/>
            <person name="Marturano G."/>
            <person name="Paoli F."/>
            <person name="Bruttini M."/>
            <person name="Carapelli A."/>
            <person name="Frati F."/>
            <person name="Nardi F."/>
        </authorList>
    </citation>
    <scope>NUCLEOTIDE SEQUENCE [LARGE SCALE GENOMIC DNA]</scope>
    <source>
        <strain evidence="1">DMR45628</strain>
    </source>
</reference>
<accession>A0AAW1L686</accession>
<evidence type="ECO:0000313" key="1">
    <source>
        <dbReference type="EMBL" id="KAK9730385.1"/>
    </source>
</evidence>
<organism evidence="1 2">
    <name type="scientific">Popillia japonica</name>
    <name type="common">Japanese beetle</name>
    <dbReference type="NCBI Taxonomy" id="7064"/>
    <lineage>
        <taxon>Eukaryota</taxon>
        <taxon>Metazoa</taxon>
        <taxon>Ecdysozoa</taxon>
        <taxon>Arthropoda</taxon>
        <taxon>Hexapoda</taxon>
        <taxon>Insecta</taxon>
        <taxon>Pterygota</taxon>
        <taxon>Neoptera</taxon>
        <taxon>Endopterygota</taxon>
        <taxon>Coleoptera</taxon>
        <taxon>Polyphaga</taxon>
        <taxon>Scarabaeiformia</taxon>
        <taxon>Scarabaeidae</taxon>
        <taxon>Rutelinae</taxon>
        <taxon>Popillia</taxon>
    </lineage>
</organism>
<dbReference type="EMBL" id="JASPKY010000148">
    <property type="protein sequence ID" value="KAK9730385.1"/>
    <property type="molecule type" value="Genomic_DNA"/>
</dbReference>
<keyword evidence="2" id="KW-1185">Reference proteome</keyword>
<comment type="caution">
    <text evidence="1">The sequence shown here is derived from an EMBL/GenBank/DDBJ whole genome shotgun (WGS) entry which is preliminary data.</text>
</comment>
<name>A0AAW1L686_POPJA</name>